<comment type="similarity">
    <text evidence="1">Belongs to the peptidase S58 family.</text>
</comment>
<dbReference type="Pfam" id="PF03576">
    <property type="entry name" value="Peptidase_S58"/>
    <property type="match status" value="1"/>
</dbReference>
<dbReference type="InterPro" id="IPR005321">
    <property type="entry name" value="Peptidase_S58_DmpA"/>
</dbReference>
<gene>
    <name evidence="3" type="ORF">AAC691_06735</name>
</gene>
<dbReference type="Gene3D" id="3.60.70.12">
    <property type="entry name" value="L-amino peptidase D-ALA esterase/amidase"/>
    <property type="match status" value="1"/>
</dbReference>
<dbReference type="SUPFAM" id="SSF56266">
    <property type="entry name" value="DmpA/ArgJ-like"/>
    <property type="match status" value="1"/>
</dbReference>
<sequence>MRRQSTPGGRPRARALGLPMPGTPGPLNAITDIPGVTVGHTTLIGEAPNGAAIRTGVTVLLPRPKPDLLHPVWAGAFSMNGNGELTGCHWIREAGCLTGPIAVTNTCSLGIAHHAIVRWLARRFPDMVGESFWPLPVVGETFDGWLNDIAGQHVTEDHVLAAIDGASGGPVAEGNVGGGTGMIAYEFKGGSGTASRLVSTRIGTYTLGALVQANHGRRPWLTVCGAPVGPAMPEHTLFPSERGSLIAIVATDAPLLPVQLQRIARRIAIGMGRGGTPSGNNSGDIFLAFSTANDQGALPEPPRLRLEAVSNDDMDALFLATVEAVDEAILNAMLGAETMTGKAGRVVHAIDPARLRALVPGAR</sequence>
<dbReference type="EMBL" id="CP152276">
    <property type="protein sequence ID" value="XAE44125.1"/>
    <property type="molecule type" value="Genomic_DNA"/>
</dbReference>
<name>A0ABZ3D937_9PROT</name>
<organism evidence="3 4">
    <name type="scientific">Nguyenibacter vanlangensis</name>
    <dbReference type="NCBI Taxonomy" id="1216886"/>
    <lineage>
        <taxon>Bacteria</taxon>
        <taxon>Pseudomonadati</taxon>
        <taxon>Pseudomonadota</taxon>
        <taxon>Alphaproteobacteria</taxon>
        <taxon>Acetobacterales</taxon>
        <taxon>Acetobacteraceae</taxon>
        <taxon>Nguyenibacter</taxon>
    </lineage>
</organism>
<dbReference type="CDD" id="cd02253">
    <property type="entry name" value="DmpA"/>
    <property type="match status" value="1"/>
</dbReference>
<accession>A0ABZ3D937</accession>
<dbReference type="PANTHER" id="PTHR36512:SF3">
    <property type="entry name" value="BLR5678 PROTEIN"/>
    <property type="match status" value="1"/>
</dbReference>
<evidence type="ECO:0000256" key="1">
    <source>
        <dbReference type="ARBA" id="ARBA00007068"/>
    </source>
</evidence>
<dbReference type="InterPro" id="IPR016117">
    <property type="entry name" value="ArgJ-like_dom_sf"/>
</dbReference>
<evidence type="ECO:0000313" key="4">
    <source>
        <dbReference type="Proteomes" id="UP001449795"/>
    </source>
</evidence>
<feature type="region of interest" description="Disordered" evidence="2">
    <location>
        <begin position="1"/>
        <end position="21"/>
    </location>
</feature>
<evidence type="ECO:0000256" key="2">
    <source>
        <dbReference type="SAM" id="MobiDB-lite"/>
    </source>
</evidence>
<reference evidence="3 4" key="1">
    <citation type="submission" date="2024-04" db="EMBL/GenBank/DDBJ databases">
        <title>Complete genome sequence of Nguyenibacter vanlangesis HBCM-1154, a strain capable of nitrogen fixation, IAA production, and phosphorus solubilization isolated from sugarcane soil.</title>
        <authorList>
            <person name="MY HANH P."/>
        </authorList>
    </citation>
    <scope>NUCLEOTIDE SEQUENCE [LARGE SCALE GENOMIC DNA]</scope>
    <source>
        <strain evidence="3 4">HBCM 1154</strain>
    </source>
</reference>
<keyword evidence="4" id="KW-1185">Reference proteome</keyword>
<dbReference type="Proteomes" id="UP001449795">
    <property type="component" value="Chromosome"/>
</dbReference>
<protein>
    <submittedName>
        <fullName evidence="3">P1 family peptidase</fullName>
    </submittedName>
</protein>
<proteinExistence type="inferred from homology"/>
<evidence type="ECO:0000313" key="3">
    <source>
        <dbReference type="EMBL" id="XAE44125.1"/>
    </source>
</evidence>
<dbReference type="PANTHER" id="PTHR36512">
    <property type="entry name" value="D-AMINOPEPTIDASE"/>
    <property type="match status" value="1"/>
</dbReference>
<dbReference type="RefSeq" id="WP_342629435.1">
    <property type="nucleotide sequence ID" value="NZ_CP152276.1"/>
</dbReference>